<accession>A0AAD6WAN5</accession>
<protein>
    <submittedName>
        <fullName evidence="1">Protein MAINTENANCE OF PSII UNDER HIGH LIGHT 1</fullName>
    </submittedName>
</protein>
<dbReference type="Proteomes" id="UP001164929">
    <property type="component" value="Chromosome 3"/>
</dbReference>
<evidence type="ECO:0000313" key="1">
    <source>
        <dbReference type="EMBL" id="KAJ7004971.1"/>
    </source>
</evidence>
<dbReference type="PANTHER" id="PTHR35753:SF2">
    <property type="entry name" value="PROTEIN MAINTENANCE OF PSII UNDER HIGH LIGHT 1"/>
    <property type="match status" value="1"/>
</dbReference>
<dbReference type="PANTHER" id="PTHR35753">
    <property type="entry name" value="PROTEIN MAINTENANCE OF PSII UNDER HIGH LIGHT 1"/>
    <property type="match status" value="1"/>
</dbReference>
<organism evidence="1 2">
    <name type="scientific">Populus alba x Populus x berolinensis</name>
    <dbReference type="NCBI Taxonomy" id="444605"/>
    <lineage>
        <taxon>Eukaryota</taxon>
        <taxon>Viridiplantae</taxon>
        <taxon>Streptophyta</taxon>
        <taxon>Embryophyta</taxon>
        <taxon>Tracheophyta</taxon>
        <taxon>Spermatophyta</taxon>
        <taxon>Magnoliopsida</taxon>
        <taxon>eudicotyledons</taxon>
        <taxon>Gunneridae</taxon>
        <taxon>Pentapetalae</taxon>
        <taxon>rosids</taxon>
        <taxon>fabids</taxon>
        <taxon>Malpighiales</taxon>
        <taxon>Salicaceae</taxon>
        <taxon>Saliceae</taxon>
        <taxon>Populus</taxon>
    </lineage>
</organism>
<name>A0AAD6WAN5_9ROSI</name>
<dbReference type="InterPro" id="IPR038936">
    <property type="entry name" value="MPH1"/>
</dbReference>
<gene>
    <name evidence="1" type="ORF">NC653_009712</name>
</gene>
<dbReference type="GO" id="GO:0009535">
    <property type="term" value="C:chloroplast thylakoid membrane"/>
    <property type="evidence" value="ECO:0007669"/>
    <property type="project" value="InterPro"/>
</dbReference>
<dbReference type="GO" id="GO:0061635">
    <property type="term" value="P:regulation of protein complex stability"/>
    <property type="evidence" value="ECO:0007669"/>
    <property type="project" value="InterPro"/>
</dbReference>
<reference evidence="1" key="1">
    <citation type="journal article" date="2023" name="Mol. Ecol. Resour.">
        <title>Chromosome-level genome assembly of a triploid poplar Populus alba 'Berolinensis'.</title>
        <authorList>
            <person name="Chen S."/>
            <person name="Yu Y."/>
            <person name="Wang X."/>
            <person name="Wang S."/>
            <person name="Zhang T."/>
            <person name="Zhou Y."/>
            <person name="He R."/>
            <person name="Meng N."/>
            <person name="Wang Y."/>
            <person name="Liu W."/>
            <person name="Liu Z."/>
            <person name="Liu J."/>
            <person name="Guo Q."/>
            <person name="Huang H."/>
            <person name="Sederoff R.R."/>
            <person name="Wang G."/>
            <person name="Qu G."/>
            <person name="Chen S."/>
        </authorList>
    </citation>
    <scope>NUCLEOTIDE SEQUENCE</scope>
    <source>
        <strain evidence="1">SC-2020</strain>
    </source>
</reference>
<dbReference type="AlphaFoldDB" id="A0AAD6WAN5"/>
<proteinExistence type="predicted"/>
<evidence type="ECO:0000313" key="2">
    <source>
        <dbReference type="Proteomes" id="UP001164929"/>
    </source>
</evidence>
<dbReference type="EMBL" id="JAQIZT010000003">
    <property type="protein sequence ID" value="KAJ7004971.1"/>
    <property type="molecule type" value="Genomic_DNA"/>
</dbReference>
<sequence length="251" mass="26730">MACASQAMISANTCALTSPRLFKKYTNGNKRNSKLFTIKASSDDAECNTEECAPEKEVGKVSMEWLAGEKTKVVGTFPPSKRGWTGYVEKDTAGQTNIYSVEPAVYVAESAISSGTAGTSAEGSEGTAARVAGLGLISVAVASFILLLVGKNPSNITTAEYKGPALSYYINKFKPAEIIQAAVPSQTEPPSSIQADSSMPEVPEIQVQSAPEVSEHWFYSTIPASEILDLLVHGCTPLQQMRFAGLIHIFP</sequence>
<comment type="caution">
    <text evidence="1">The sequence shown here is derived from an EMBL/GenBank/DDBJ whole genome shotgun (WGS) entry which is preliminary data.</text>
</comment>
<keyword evidence="2" id="KW-1185">Reference proteome</keyword>